<proteinExistence type="predicted"/>
<feature type="non-terminal residue" evidence="2">
    <location>
        <position position="54"/>
    </location>
</feature>
<name>A0A7X1YEX5_9PSED</name>
<comment type="caution">
    <text evidence="2">The sequence shown here is derived from an EMBL/GenBank/DDBJ whole genome shotgun (WGS) entry which is preliminary data.</text>
</comment>
<dbReference type="AlphaFoldDB" id="A0A7X1YEX5"/>
<feature type="chain" id="PRO_5031079215" evidence="1">
    <location>
        <begin position="38"/>
        <end position="54"/>
    </location>
</feature>
<keyword evidence="3" id="KW-1185">Reference proteome</keyword>
<evidence type="ECO:0000313" key="3">
    <source>
        <dbReference type="Proteomes" id="UP000470186"/>
    </source>
</evidence>
<organism evidence="2 3">
    <name type="scientific">Pseudomonas helleri</name>
    <dbReference type="NCBI Taxonomy" id="1608996"/>
    <lineage>
        <taxon>Bacteria</taxon>
        <taxon>Pseudomonadati</taxon>
        <taxon>Pseudomonadota</taxon>
        <taxon>Gammaproteobacteria</taxon>
        <taxon>Pseudomonadales</taxon>
        <taxon>Pseudomonadaceae</taxon>
        <taxon>Pseudomonas</taxon>
    </lineage>
</organism>
<accession>A0A7X1YEX5</accession>
<gene>
    <name evidence="2" type="ORF">GHO30_30285</name>
</gene>
<protein>
    <submittedName>
        <fullName evidence="2">Uncharacterized protein</fullName>
    </submittedName>
</protein>
<keyword evidence="1" id="KW-0732">Signal</keyword>
<dbReference type="PROSITE" id="PS00430">
    <property type="entry name" value="TONB_DEPENDENT_REC_1"/>
    <property type="match status" value="1"/>
</dbReference>
<dbReference type="InterPro" id="IPR010916">
    <property type="entry name" value="TonB_box_CS"/>
</dbReference>
<feature type="signal peptide" evidence="1">
    <location>
        <begin position="1"/>
        <end position="37"/>
    </location>
</feature>
<dbReference type="EMBL" id="WIVX01000462">
    <property type="protein sequence ID" value="MQU35577.1"/>
    <property type="molecule type" value="Genomic_DNA"/>
</dbReference>
<dbReference type="Proteomes" id="UP000470186">
    <property type="component" value="Unassembled WGS sequence"/>
</dbReference>
<evidence type="ECO:0000256" key="1">
    <source>
        <dbReference type="SAM" id="SignalP"/>
    </source>
</evidence>
<reference evidence="2 3" key="1">
    <citation type="submission" date="2019-10" db="EMBL/GenBank/DDBJ databases">
        <title>Evaluation of single-gene subtyping targets for Pseudomonas.</title>
        <authorList>
            <person name="Reichler S.J."/>
            <person name="Orsi R.H."/>
            <person name="Wiedmann M."/>
            <person name="Martin N.H."/>
            <person name="Murphy S.I."/>
        </authorList>
    </citation>
    <scope>NUCLEOTIDE SEQUENCE [LARGE SCALE GENOMIC DNA]</scope>
    <source>
        <strain evidence="2 3">FSL R10-2107</strain>
    </source>
</reference>
<evidence type="ECO:0000313" key="2">
    <source>
        <dbReference type="EMBL" id="MQU35577.1"/>
    </source>
</evidence>
<sequence length="54" mass="5645">MTSSRITGLPQPRKTFARSLLFLVVCEAATAASPLLAAESKSDNPLDTVVVVGN</sequence>